<comment type="caution">
    <text evidence="1">The sequence shown here is derived from an EMBL/GenBank/DDBJ whole genome shotgun (WGS) entry which is preliminary data.</text>
</comment>
<protein>
    <submittedName>
        <fullName evidence="1">Uncharacterized protein</fullName>
    </submittedName>
</protein>
<dbReference type="Proteomes" id="UP001066276">
    <property type="component" value="Chromosome 4_1"/>
</dbReference>
<dbReference type="EMBL" id="JANPWB010000007">
    <property type="protein sequence ID" value="KAJ1173895.1"/>
    <property type="molecule type" value="Genomic_DNA"/>
</dbReference>
<name>A0AAV7TCE8_PLEWA</name>
<evidence type="ECO:0000313" key="1">
    <source>
        <dbReference type="EMBL" id="KAJ1173895.1"/>
    </source>
</evidence>
<proteinExistence type="predicted"/>
<gene>
    <name evidence="1" type="ORF">NDU88_005719</name>
</gene>
<evidence type="ECO:0000313" key="2">
    <source>
        <dbReference type="Proteomes" id="UP001066276"/>
    </source>
</evidence>
<dbReference type="AlphaFoldDB" id="A0AAV7TCE8"/>
<sequence>MLRPTGGASFYARQMRKCRKGSSVLPATLWTLGLEVQSPAEWRVPRGRVFLCPSNKKMPEGEIRYPGNSVDARAGGAESR</sequence>
<organism evidence="1 2">
    <name type="scientific">Pleurodeles waltl</name>
    <name type="common">Iberian ribbed newt</name>
    <dbReference type="NCBI Taxonomy" id="8319"/>
    <lineage>
        <taxon>Eukaryota</taxon>
        <taxon>Metazoa</taxon>
        <taxon>Chordata</taxon>
        <taxon>Craniata</taxon>
        <taxon>Vertebrata</taxon>
        <taxon>Euteleostomi</taxon>
        <taxon>Amphibia</taxon>
        <taxon>Batrachia</taxon>
        <taxon>Caudata</taxon>
        <taxon>Salamandroidea</taxon>
        <taxon>Salamandridae</taxon>
        <taxon>Pleurodelinae</taxon>
        <taxon>Pleurodeles</taxon>
    </lineage>
</organism>
<keyword evidence="2" id="KW-1185">Reference proteome</keyword>
<reference evidence="1" key="1">
    <citation type="journal article" date="2022" name="bioRxiv">
        <title>Sequencing and chromosome-scale assembly of the giantPleurodeles waltlgenome.</title>
        <authorList>
            <person name="Brown T."/>
            <person name="Elewa A."/>
            <person name="Iarovenko S."/>
            <person name="Subramanian E."/>
            <person name="Araus A.J."/>
            <person name="Petzold A."/>
            <person name="Susuki M."/>
            <person name="Suzuki K.-i.T."/>
            <person name="Hayashi T."/>
            <person name="Toyoda A."/>
            <person name="Oliveira C."/>
            <person name="Osipova E."/>
            <person name="Leigh N.D."/>
            <person name="Simon A."/>
            <person name="Yun M.H."/>
        </authorList>
    </citation>
    <scope>NUCLEOTIDE SEQUENCE</scope>
    <source>
        <strain evidence="1">20211129_DDA</strain>
        <tissue evidence="1">Liver</tissue>
    </source>
</reference>
<accession>A0AAV7TCE8</accession>